<feature type="repeat" description="WD" evidence="9">
    <location>
        <begin position="425"/>
        <end position="459"/>
    </location>
</feature>
<organism evidence="12 13">
    <name type="scientific">Funneliformis caledonium</name>
    <dbReference type="NCBI Taxonomy" id="1117310"/>
    <lineage>
        <taxon>Eukaryota</taxon>
        <taxon>Fungi</taxon>
        <taxon>Fungi incertae sedis</taxon>
        <taxon>Mucoromycota</taxon>
        <taxon>Glomeromycotina</taxon>
        <taxon>Glomeromycetes</taxon>
        <taxon>Glomerales</taxon>
        <taxon>Glomeraceae</taxon>
        <taxon>Funneliformis</taxon>
    </lineage>
</organism>
<dbReference type="InterPro" id="IPR020472">
    <property type="entry name" value="WD40_PAC1"/>
</dbReference>
<keyword evidence="3 9" id="KW-0853">WD repeat</keyword>
<dbReference type="Gene3D" id="1.20.5.340">
    <property type="match status" value="1"/>
</dbReference>
<dbReference type="FunFam" id="2.130.10.10:FF:000503">
    <property type="entry name" value="Glucose repression regulatory protein TUP1"/>
    <property type="match status" value="1"/>
</dbReference>
<comment type="subcellular location">
    <subcellularLocation>
        <location evidence="1">Nucleus</location>
    </subcellularLocation>
</comment>
<dbReference type="SUPFAM" id="SSF50978">
    <property type="entry name" value="WD40 repeat-like"/>
    <property type="match status" value="1"/>
</dbReference>
<dbReference type="PROSITE" id="PS50082">
    <property type="entry name" value="WD_REPEATS_2"/>
    <property type="match status" value="6"/>
</dbReference>
<dbReference type="InterPro" id="IPR036322">
    <property type="entry name" value="WD40_repeat_dom_sf"/>
</dbReference>
<gene>
    <name evidence="12" type="ORF">FCALED_LOCUS707</name>
</gene>
<accession>A0A9N8V7U5</accession>
<dbReference type="Proteomes" id="UP000789570">
    <property type="component" value="Unassembled WGS sequence"/>
</dbReference>
<dbReference type="PANTHER" id="PTHR19848:SF8">
    <property type="entry name" value="F-BOX AND WD REPEAT DOMAIN CONTAINING 7"/>
    <property type="match status" value="1"/>
</dbReference>
<dbReference type="AlphaFoldDB" id="A0A9N8V7U5"/>
<feature type="domain" description="Transcriptional repressor Tup1 N-terminal" evidence="11">
    <location>
        <begin position="20"/>
        <end position="95"/>
    </location>
</feature>
<evidence type="ECO:0000256" key="4">
    <source>
        <dbReference type="ARBA" id="ARBA00022737"/>
    </source>
</evidence>
<dbReference type="InterPro" id="IPR019775">
    <property type="entry name" value="WD40_repeat_CS"/>
</dbReference>
<reference evidence="12" key="1">
    <citation type="submission" date="2021-06" db="EMBL/GenBank/DDBJ databases">
        <authorList>
            <person name="Kallberg Y."/>
            <person name="Tangrot J."/>
            <person name="Rosling A."/>
        </authorList>
    </citation>
    <scope>NUCLEOTIDE SEQUENCE</scope>
    <source>
        <strain evidence="12">UK204</strain>
    </source>
</reference>
<feature type="compositionally biased region" description="Low complexity" evidence="10">
    <location>
        <begin position="174"/>
        <end position="188"/>
    </location>
</feature>
<dbReference type="PROSITE" id="PS50294">
    <property type="entry name" value="WD_REPEATS_REGION"/>
    <property type="match status" value="6"/>
</dbReference>
<evidence type="ECO:0000256" key="8">
    <source>
        <dbReference type="ARBA" id="ARBA00060760"/>
    </source>
</evidence>
<feature type="repeat" description="WD" evidence="9">
    <location>
        <begin position="644"/>
        <end position="681"/>
    </location>
</feature>
<feature type="compositionally biased region" description="Low complexity" evidence="10">
    <location>
        <begin position="100"/>
        <end position="109"/>
    </location>
</feature>
<name>A0A9N8V7U5_9GLOM</name>
<feature type="compositionally biased region" description="Pro residues" evidence="10">
    <location>
        <begin position="110"/>
        <end position="119"/>
    </location>
</feature>
<dbReference type="PROSITE" id="PS00678">
    <property type="entry name" value="WD_REPEATS_1"/>
    <property type="match status" value="4"/>
</dbReference>
<dbReference type="InterPro" id="IPR001680">
    <property type="entry name" value="WD40_rpt"/>
</dbReference>
<feature type="compositionally biased region" description="Polar residues" evidence="10">
    <location>
        <begin position="247"/>
        <end position="267"/>
    </location>
</feature>
<dbReference type="SMART" id="SM00320">
    <property type="entry name" value="WD40"/>
    <property type="match status" value="7"/>
</dbReference>
<dbReference type="GO" id="GO:0005634">
    <property type="term" value="C:nucleus"/>
    <property type="evidence" value="ECO:0007669"/>
    <property type="project" value="UniProtKB-SubCell"/>
</dbReference>
<feature type="repeat" description="WD" evidence="9">
    <location>
        <begin position="460"/>
        <end position="501"/>
    </location>
</feature>
<keyword evidence="13" id="KW-1185">Reference proteome</keyword>
<keyword evidence="7" id="KW-0539">Nucleus</keyword>
<keyword evidence="4" id="KW-0677">Repeat</keyword>
<evidence type="ECO:0000256" key="6">
    <source>
        <dbReference type="ARBA" id="ARBA00023163"/>
    </source>
</evidence>
<evidence type="ECO:0000259" key="11">
    <source>
        <dbReference type="Pfam" id="PF08581"/>
    </source>
</evidence>
<protein>
    <submittedName>
        <fullName evidence="12">6204_t:CDS:1</fullName>
    </submittedName>
</protein>
<dbReference type="Pfam" id="PF00400">
    <property type="entry name" value="WD40"/>
    <property type="match status" value="7"/>
</dbReference>
<evidence type="ECO:0000256" key="7">
    <source>
        <dbReference type="ARBA" id="ARBA00023242"/>
    </source>
</evidence>
<dbReference type="Pfam" id="PF08581">
    <property type="entry name" value="Tup_N"/>
    <property type="match status" value="1"/>
</dbReference>
<feature type="repeat" description="WD" evidence="9">
    <location>
        <begin position="602"/>
        <end position="643"/>
    </location>
</feature>
<evidence type="ECO:0000256" key="3">
    <source>
        <dbReference type="ARBA" id="ARBA00022574"/>
    </source>
</evidence>
<sequence>MSNIYNHRQIVPGGAGGTSRVNELLEALKQEFDTLQQEAAMYKMQRDDLEHKVQQQTDEVNLIRQGLYDLQNTQKNIKAQYDSDIRALQREMEQQRLHSHPSSSSHSQPPSHPQPPPPTIGQGQSNIFGAIMSGGGGGQQVLVAPPQMSIDPSQQPPPGGQGHPGAYPGPGGPPQSVSQSGGSSAPSPYLNGGGPPPPLSQQHANKRQRMEESGPPSGPQGPMGLPPNSQQPPSGLYGSNGIPPGPTSQQSLNQGGYITNVGQSSKPVNKMPKMPQNLGPEGPQSSGVPPNGNAPPSGPQSNKRKNNPNMGPLPPGNRPPTKQGSLSGAQPGLGDMDPETVPAQLKREGGDWFAIFNPKVPRVLDVELIHTLDHSSVVCCVKFSADGKYLATGCNRIAQIYDVSSGQKICVLDDTNVDKSGDLYIRSVCFSPDGKYLATGAEDKQIRIWDIHTQTIRKFFTGHEQDIYSLDFSRDGRFIVSGSGDKTARVWDMVSGELLYKLPIDEPSQKDAGVTSVAISPDALYVAAGSLDKIVRVWDARTGFLLERLEGHKDSVYSVAFAPDGKTLVSGSLDKTLKLWDMSHPGRNNNGSGQKNQSKTTFTGHKDFVLSVAVSPDGRWVVSGSKDRGVQFWDPQTAQTQFMLQGHKNSVISVALSQTGKLFATGSGDCRARVWRYHDDV</sequence>
<evidence type="ECO:0000313" key="12">
    <source>
        <dbReference type="EMBL" id="CAG8443239.1"/>
    </source>
</evidence>
<evidence type="ECO:0000256" key="1">
    <source>
        <dbReference type="ARBA" id="ARBA00004123"/>
    </source>
</evidence>
<dbReference type="InterPro" id="IPR015943">
    <property type="entry name" value="WD40/YVTN_repeat-like_dom_sf"/>
</dbReference>
<dbReference type="PANTHER" id="PTHR19848">
    <property type="entry name" value="WD40 REPEAT PROTEIN"/>
    <property type="match status" value="1"/>
</dbReference>
<feature type="repeat" description="WD" evidence="9">
    <location>
        <begin position="549"/>
        <end position="583"/>
    </location>
</feature>
<dbReference type="OrthoDB" id="17410at2759"/>
<keyword evidence="6" id="KW-0804">Transcription</keyword>
<evidence type="ECO:0000256" key="9">
    <source>
        <dbReference type="PROSITE-ProRule" id="PRU00221"/>
    </source>
</evidence>
<dbReference type="CDD" id="cd00200">
    <property type="entry name" value="WD40"/>
    <property type="match status" value="1"/>
</dbReference>
<comment type="similarity">
    <text evidence="8">Belongs to the WD repeat TUP1 family.</text>
</comment>
<dbReference type="EMBL" id="CAJVPQ010000075">
    <property type="protein sequence ID" value="CAG8443239.1"/>
    <property type="molecule type" value="Genomic_DNA"/>
</dbReference>
<evidence type="ECO:0000256" key="5">
    <source>
        <dbReference type="ARBA" id="ARBA00023015"/>
    </source>
</evidence>
<feature type="repeat" description="WD" evidence="9">
    <location>
        <begin position="507"/>
        <end position="548"/>
    </location>
</feature>
<evidence type="ECO:0000256" key="10">
    <source>
        <dbReference type="SAM" id="MobiDB-lite"/>
    </source>
</evidence>
<keyword evidence="5" id="KW-0805">Transcription regulation</keyword>
<dbReference type="Gene3D" id="2.130.10.10">
    <property type="entry name" value="YVTN repeat-like/Quinoprotein amine dehydrogenase"/>
    <property type="match status" value="1"/>
</dbReference>
<keyword evidence="2" id="KW-0678">Repressor</keyword>
<feature type="region of interest" description="Disordered" evidence="10">
    <location>
        <begin position="93"/>
        <end position="342"/>
    </location>
</feature>
<comment type="caution">
    <text evidence="12">The sequence shown here is derived from an EMBL/GenBank/DDBJ whole genome shotgun (WGS) entry which is preliminary data.</text>
</comment>
<evidence type="ECO:0000313" key="13">
    <source>
        <dbReference type="Proteomes" id="UP000789570"/>
    </source>
</evidence>
<dbReference type="InterPro" id="IPR013890">
    <property type="entry name" value="Tscrpt_rep_Tup1_N"/>
</dbReference>
<dbReference type="PRINTS" id="PR00320">
    <property type="entry name" value="GPROTEINBRPT"/>
</dbReference>
<evidence type="ECO:0000256" key="2">
    <source>
        <dbReference type="ARBA" id="ARBA00022491"/>
    </source>
</evidence>
<proteinExistence type="inferred from homology"/>